<comment type="similarity">
    <text evidence="2">Belongs to the NOP16 family.</text>
</comment>
<evidence type="ECO:0000256" key="2">
    <source>
        <dbReference type="ARBA" id="ARBA00008479"/>
    </source>
</evidence>
<accession>A0A8C6T6I7</accession>
<evidence type="ECO:0000313" key="6">
    <source>
        <dbReference type="Ensembl" id="ENSNMLP00000017115.1"/>
    </source>
</evidence>
<feature type="region of interest" description="Disordered" evidence="5">
    <location>
        <begin position="1"/>
        <end position="26"/>
    </location>
</feature>
<sequence length="178" mass="20883">MPKTKQSKRRHKFDYSKNRKKLKKKALKKYNPRIENEQIRNAWDKNKSMARNLQEMGLAFDPNRSLPIKKTKLIGKESVSKAPVGIVTKPYVLTKLEEEANLPEKGSKSLSSDLIEYVQYMIREHGDNYKAMARDEKNYYQDTPKQIKRKINEYERCHPEHFSAFMSSVSTAAQPMEQ</sequence>
<dbReference type="GO" id="GO:0042273">
    <property type="term" value="P:ribosomal large subunit biogenesis"/>
    <property type="evidence" value="ECO:0007669"/>
    <property type="project" value="TreeGrafter"/>
</dbReference>
<dbReference type="Ensembl" id="ENSNMLT00000019246.1">
    <property type="protein sequence ID" value="ENSNMLP00000017115.1"/>
    <property type="gene ID" value="ENSNMLG00000011322.1"/>
</dbReference>
<comment type="subcellular location">
    <subcellularLocation>
        <location evidence="1">Nucleus</location>
        <location evidence="1">Nucleolus</location>
    </subcellularLocation>
</comment>
<dbReference type="Pfam" id="PF09420">
    <property type="entry name" value="Nop16"/>
    <property type="match status" value="2"/>
</dbReference>
<name>A0A8C6T6I7_9GOBI</name>
<evidence type="ECO:0000256" key="5">
    <source>
        <dbReference type="SAM" id="MobiDB-lite"/>
    </source>
</evidence>
<evidence type="ECO:0000256" key="1">
    <source>
        <dbReference type="ARBA" id="ARBA00004604"/>
    </source>
</evidence>
<dbReference type="PANTHER" id="PTHR13243:SF1">
    <property type="entry name" value="NUCLEOLAR PROTEIN 16"/>
    <property type="match status" value="1"/>
</dbReference>
<evidence type="ECO:0000313" key="7">
    <source>
        <dbReference type="Proteomes" id="UP000694523"/>
    </source>
</evidence>
<evidence type="ECO:0000256" key="3">
    <source>
        <dbReference type="ARBA" id="ARBA00015522"/>
    </source>
</evidence>
<organism evidence="6 7">
    <name type="scientific">Neogobius melanostomus</name>
    <name type="common">round goby</name>
    <dbReference type="NCBI Taxonomy" id="47308"/>
    <lineage>
        <taxon>Eukaryota</taxon>
        <taxon>Metazoa</taxon>
        <taxon>Chordata</taxon>
        <taxon>Craniata</taxon>
        <taxon>Vertebrata</taxon>
        <taxon>Euteleostomi</taxon>
        <taxon>Actinopterygii</taxon>
        <taxon>Neopterygii</taxon>
        <taxon>Teleostei</taxon>
        <taxon>Neoteleostei</taxon>
        <taxon>Acanthomorphata</taxon>
        <taxon>Gobiaria</taxon>
        <taxon>Gobiiformes</taxon>
        <taxon>Gobioidei</taxon>
        <taxon>Gobiidae</taxon>
        <taxon>Benthophilinae</taxon>
        <taxon>Neogobiini</taxon>
        <taxon>Neogobius</taxon>
    </lineage>
</organism>
<keyword evidence="4" id="KW-0539">Nucleus</keyword>
<dbReference type="Proteomes" id="UP000694523">
    <property type="component" value="Unplaced"/>
</dbReference>
<protein>
    <recommendedName>
        <fullName evidence="3">Nucleolar protein 16</fullName>
    </recommendedName>
</protein>
<keyword evidence="7" id="KW-1185">Reference proteome</keyword>
<reference evidence="6" key="2">
    <citation type="submission" date="2025-09" db="UniProtKB">
        <authorList>
            <consortium name="Ensembl"/>
        </authorList>
    </citation>
    <scope>IDENTIFICATION</scope>
</reference>
<dbReference type="PANTHER" id="PTHR13243">
    <property type="entry name" value="HSPC111 PROTEIN-RELATED"/>
    <property type="match status" value="1"/>
</dbReference>
<evidence type="ECO:0000256" key="4">
    <source>
        <dbReference type="ARBA" id="ARBA00023242"/>
    </source>
</evidence>
<dbReference type="InterPro" id="IPR019002">
    <property type="entry name" value="Ribosome_biogenesis_Nop16"/>
</dbReference>
<reference evidence="6" key="1">
    <citation type="submission" date="2025-08" db="UniProtKB">
        <authorList>
            <consortium name="Ensembl"/>
        </authorList>
    </citation>
    <scope>IDENTIFICATION</scope>
</reference>
<proteinExistence type="inferred from homology"/>
<dbReference type="GO" id="GO:0005730">
    <property type="term" value="C:nucleolus"/>
    <property type="evidence" value="ECO:0007669"/>
    <property type="project" value="UniProtKB-SubCell"/>
</dbReference>
<dbReference type="AlphaFoldDB" id="A0A8C6T6I7"/>